<comment type="similarity">
    <text evidence="5">Belongs to the LAMP family.</text>
</comment>
<dbReference type="GO" id="GO:0031902">
    <property type="term" value="C:late endosome membrane"/>
    <property type="evidence" value="ECO:0007669"/>
    <property type="project" value="TreeGrafter"/>
</dbReference>
<feature type="transmembrane region" description="Helical" evidence="20">
    <location>
        <begin position="35"/>
        <end position="56"/>
    </location>
</feature>
<dbReference type="AlphaFoldDB" id="A0A8W8KJ23"/>
<evidence type="ECO:0000256" key="4">
    <source>
        <dbReference type="ARBA" id="ARBA00004279"/>
    </source>
</evidence>
<reference evidence="22" key="1">
    <citation type="submission" date="2022-08" db="UniProtKB">
        <authorList>
            <consortium name="EnsemblMetazoa"/>
        </authorList>
    </citation>
    <scope>IDENTIFICATION</scope>
    <source>
        <strain evidence="22">05x7-T-G4-1.051#20</strain>
    </source>
</reference>
<keyword evidence="23" id="KW-1185">Reference proteome</keyword>
<keyword evidence="13" id="KW-0966">Cell projection</keyword>
<evidence type="ECO:0000256" key="17">
    <source>
        <dbReference type="ARBA" id="ARBA00060492"/>
    </source>
</evidence>
<proteinExistence type="inferred from homology"/>
<protein>
    <recommendedName>
        <fullName evidence="18">Lysosome-associated membrane glycoprotein 5</fullName>
    </recommendedName>
    <alternativeName>
        <fullName evidence="19">Lysosome-associated membrane protein 5</fullName>
    </alternativeName>
</protein>
<dbReference type="InterPro" id="IPR002000">
    <property type="entry name" value="Lysosome-assoc_membr_glycop"/>
</dbReference>
<dbReference type="Gene3D" id="2.40.160.110">
    <property type="match status" value="3"/>
</dbReference>
<feature type="transmembrane region" description="Helical" evidence="20">
    <location>
        <begin position="594"/>
        <end position="618"/>
    </location>
</feature>
<organism evidence="22 23">
    <name type="scientific">Magallana gigas</name>
    <name type="common">Pacific oyster</name>
    <name type="synonym">Crassostrea gigas</name>
    <dbReference type="NCBI Taxonomy" id="29159"/>
    <lineage>
        <taxon>Eukaryota</taxon>
        <taxon>Metazoa</taxon>
        <taxon>Spiralia</taxon>
        <taxon>Lophotrochozoa</taxon>
        <taxon>Mollusca</taxon>
        <taxon>Bivalvia</taxon>
        <taxon>Autobranchia</taxon>
        <taxon>Pteriomorphia</taxon>
        <taxon>Ostreida</taxon>
        <taxon>Ostreoidea</taxon>
        <taxon>Ostreidae</taxon>
        <taxon>Magallana</taxon>
    </lineage>
</organism>
<sequence>MLQTPVHTAVSPFHSTDAVIPYITQSQQQVGTMAYLCRIILLLLTIIVTRAGVGAFDFQYKSIGPGPCVHVTLDAILTLKLKNESNTQTLSLTGAKVTSGTCKADKTELTVSTAQSHRVHFLFTKSADGAVSISYKVDYKREGTTDLVMDSESAPLTDTSQTYTCASVDAVLLHDDSGHNFGTFFVSNVTYQVFGSLNGTFPEKVKTCSIDSANSTLHPGNRSEGEDLTDGSTEFVLKNGSGAVCVRIHGELELQYQYQLSDGNLTTVKLAVPKTALVSGFCDEERSYLVLRYKEGEANRAVVFYLRHKGSQTLLENIETIIKLDSAKFPGSKLANVLVRSYGRIDDQLETEGSFYGCQHERQFLGADFALVTRHLRFQSSGASLAEGFSTTRTGCPEDVVKMTETETFSSKQGNQTCLLLSAALRFSIPYTSRQNKTENQLVNVPVSPDVKVSGHCNSTVLQDLTLYFYNSWKLRFVFVSTSSTGGSPGSSILGYTLDNVTLTYEENPLIFYNSYTTTTGPVRTVSSKSFETPLKATANGHYHCDSTMEITFTDGVKLEVKDLRFQAFRRSESGDFSGDVSTCDALSQKQRHYTVYVIVALGVVAIIAIIVVVGVMAMKKRKRNSYQHME</sequence>
<keyword evidence="11 20" id="KW-0472">Membrane</keyword>
<dbReference type="PANTHER" id="PTHR11506:SF35">
    <property type="entry name" value="LYSOSOME-ASSOCIATED MEMBRANE GLYCOPROTEIN 5"/>
    <property type="match status" value="1"/>
</dbReference>
<keyword evidence="12" id="KW-0325">Glycoprotein</keyword>
<evidence type="ECO:0000313" key="23">
    <source>
        <dbReference type="Proteomes" id="UP000005408"/>
    </source>
</evidence>
<accession>A0A8W8KJ23</accession>
<evidence type="ECO:0000256" key="6">
    <source>
        <dbReference type="ARBA" id="ARBA00022692"/>
    </source>
</evidence>
<evidence type="ECO:0000313" key="22">
    <source>
        <dbReference type="EnsemblMetazoa" id="G24125.1:cds"/>
    </source>
</evidence>
<evidence type="ECO:0000259" key="21">
    <source>
        <dbReference type="Pfam" id="PF01299"/>
    </source>
</evidence>
<dbReference type="PANTHER" id="PTHR11506">
    <property type="entry name" value="LYSOSOME-ASSOCIATED MEMBRANE GLYCOPROTEIN"/>
    <property type="match status" value="1"/>
</dbReference>
<dbReference type="Proteomes" id="UP000005408">
    <property type="component" value="Unassembled WGS sequence"/>
</dbReference>
<evidence type="ECO:0000256" key="10">
    <source>
        <dbReference type="ARBA" id="ARBA00023018"/>
    </source>
</evidence>
<keyword evidence="8" id="KW-0967">Endosome</keyword>
<feature type="domain" description="Lysosome-associated membrane glycoprotein 2-like luminal" evidence="21">
    <location>
        <begin position="405"/>
        <end position="570"/>
    </location>
</feature>
<evidence type="ECO:0000256" key="15">
    <source>
        <dbReference type="ARBA" id="ARBA00029428"/>
    </source>
</evidence>
<dbReference type="EnsemblMetazoa" id="G24125.1">
    <property type="protein sequence ID" value="G24125.1:cds"/>
    <property type="gene ID" value="G24125"/>
</dbReference>
<keyword evidence="7" id="KW-0732">Signal</keyword>
<keyword evidence="9 20" id="KW-1133">Transmembrane helix</keyword>
<evidence type="ECO:0000256" key="9">
    <source>
        <dbReference type="ARBA" id="ARBA00022989"/>
    </source>
</evidence>
<keyword evidence="14" id="KW-0968">Cytoplasmic vesicle</keyword>
<dbReference type="GO" id="GO:0005886">
    <property type="term" value="C:plasma membrane"/>
    <property type="evidence" value="ECO:0007669"/>
    <property type="project" value="UniProtKB-SubCell"/>
</dbReference>
<comment type="function">
    <text evidence="16">Plays a role in short-term synaptic plasticity in a subset of GABAergic neurons in the brain.</text>
</comment>
<evidence type="ECO:0000256" key="14">
    <source>
        <dbReference type="ARBA" id="ARBA00023329"/>
    </source>
</evidence>
<evidence type="ECO:0000256" key="13">
    <source>
        <dbReference type="ARBA" id="ARBA00023273"/>
    </source>
</evidence>
<evidence type="ECO:0000256" key="16">
    <source>
        <dbReference type="ARBA" id="ARBA00053950"/>
    </source>
</evidence>
<evidence type="ECO:0000256" key="20">
    <source>
        <dbReference type="SAM" id="Phobius"/>
    </source>
</evidence>
<evidence type="ECO:0000256" key="11">
    <source>
        <dbReference type="ARBA" id="ARBA00023136"/>
    </source>
</evidence>
<evidence type="ECO:0000256" key="1">
    <source>
        <dbReference type="ARBA" id="ARBA00004151"/>
    </source>
</evidence>
<dbReference type="GO" id="GO:0072594">
    <property type="term" value="P:establishment of protein localization to organelle"/>
    <property type="evidence" value="ECO:0007669"/>
    <property type="project" value="TreeGrafter"/>
</dbReference>
<keyword evidence="6 20" id="KW-0812">Transmembrane</keyword>
<evidence type="ECO:0000256" key="12">
    <source>
        <dbReference type="ARBA" id="ARBA00023180"/>
    </source>
</evidence>
<evidence type="ECO:0000256" key="8">
    <source>
        <dbReference type="ARBA" id="ARBA00022753"/>
    </source>
</evidence>
<dbReference type="Pfam" id="PF01299">
    <property type="entry name" value="Lamp2-like_luminal"/>
    <property type="match status" value="1"/>
</dbReference>
<keyword evidence="10" id="KW-0770">Synapse</keyword>
<evidence type="ECO:0000256" key="7">
    <source>
        <dbReference type="ARBA" id="ARBA00022729"/>
    </source>
</evidence>
<comment type="subcellular location">
    <subcellularLocation>
        <location evidence="4">Cell projection</location>
        <location evidence="4">Dendrite</location>
    </subcellularLocation>
    <subcellularLocation>
        <location evidence="17">Cell projection</location>
        <location evidence="17">Growth cone membrane</location>
        <topology evidence="17">Single-pass type I membrane protein</topology>
    </subcellularLocation>
    <subcellularLocation>
        <location evidence="15">Cytoplasmic vesicle</location>
        <location evidence="15">Secretory vesicle</location>
        <location evidence="15">Synaptic vesicle membrane</location>
        <topology evidence="15">Single-pass type I membrane protein</topology>
    </subcellularLocation>
    <subcellularLocation>
        <location evidence="2">Early endosome membrane</location>
        <topology evidence="2">Single-pass type I membrane protein</topology>
    </subcellularLocation>
    <subcellularLocation>
        <location evidence="1">Endoplasmic reticulum-Golgi intermediate compartment membrane</location>
        <topology evidence="1">Single-pass type I membrane protein</topology>
    </subcellularLocation>
    <subcellularLocation>
        <location evidence="3">Recycling endosome</location>
    </subcellularLocation>
</comment>
<evidence type="ECO:0000256" key="18">
    <source>
        <dbReference type="ARBA" id="ARBA00074379"/>
    </source>
</evidence>
<evidence type="ECO:0000256" key="3">
    <source>
        <dbReference type="ARBA" id="ARBA00004172"/>
    </source>
</evidence>
<evidence type="ECO:0000256" key="19">
    <source>
        <dbReference type="ARBA" id="ARBA00076257"/>
    </source>
</evidence>
<name>A0A8W8KJ23_MAGGI</name>
<evidence type="ECO:0000256" key="5">
    <source>
        <dbReference type="ARBA" id="ARBA00009644"/>
    </source>
</evidence>
<dbReference type="InterPro" id="IPR048528">
    <property type="entry name" value="Lamp2-like_luminal"/>
</dbReference>
<evidence type="ECO:0000256" key="2">
    <source>
        <dbReference type="ARBA" id="ARBA00004158"/>
    </source>
</evidence>
<dbReference type="GO" id="GO:0005765">
    <property type="term" value="C:lysosomal membrane"/>
    <property type="evidence" value="ECO:0007669"/>
    <property type="project" value="TreeGrafter"/>
</dbReference>